<dbReference type="SUPFAM" id="SSF63712">
    <property type="entry name" value="Nicotinic receptor ligand binding domain-like"/>
    <property type="match status" value="1"/>
</dbReference>
<keyword evidence="3" id="KW-1185">Reference proteome</keyword>
<dbReference type="InterPro" id="IPR006201">
    <property type="entry name" value="Neur_channel"/>
</dbReference>
<dbReference type="AlphaFoldDB" id="A0A1S3HNV1"/>
<gene>
    <name evidence="4" type="primary">LOC106156850</name>
</gene>
<sequence length="180" mass="20843">MNISAWGLLLFLSGCFMRTESLNTTSDRLYKDLLSPDYNKYIQPLYNETAETDVGVSIDLSQIKEVSEQKQSITTSVWISAVWSDYRLQWDPLLYDNVTKVFLPQAMLWKPDMYLENSFDGSGWIFDYKDMANSFAALEHSGAVIAIQFQHVTTFCDLNVQRLKKLSSIKWRAFYDDNTN</sequence>
<evidence type="ECO:0000256" key="1">
    <source>
        <dbReference type="SAM" id="SignalP"/>
    </source>
</evidence>
<dbReference type="GO" id="GO:0004888">
    <property type="term" value="F:transmembrane signaling receptor activity"/>
    <property type="evidence" value="ECO:0007669"/>
    <property type="project" value="InterPro"/>
</dbReference>
<feature type="chain" id="PRO_5010178811" evidence="1">
    <location>
        <begin position="22"/>
        <end position="180"/>
    </location>
</feature>
<dbReference type="KEGG" id="lak:106156850"/>
<feature type="domain" description="Neurotransmitter-gated ion-channel ligand-binding" evidence="2">
    <location>
        <begin position="27"/>
        <end position="161"/>
    </location>
</feature>
<organism evidence="3 4">
    <name type="scientific">Lingula anatina</name>
    <name type="common">Brachiopod</name>
    <name type="synonym">Lingula unguis</name>
    <dbReference type="NCBI Taxonomy" id="7574"/>
    <lineage>
        <taxon>Eukaryota</taxon>
        <taxon>Metazoa</taxon>
        <taxon>Spiralia</taxon>
        <taxon>Lophotrochozoa</taxon>
        <taxon>Brachiopoda</taxon>
        <taxon>Linguliformea</taxon>
        <taxon>Lingulata</taxon>
        <taxon>Lingulida</taxon>
        <taxon>Linguloidea</taxon>
        <taxon>Lingulidae</taxon>
        <taxon>Lingula</taxon>
    </lineage>
</organism>
<dbReference type="STRING" id="7574.A0A1S3HNV1"/>
<dbReference type="GO" id="GO:0005230">
    <property type="term" value="F:extracellular ligand-gated monoatomic ion channel activity"/>
    <property type="evidence" value="ECO:0007669"/>
    <property type="project" value="InterPro"/>
</dbReference>
<name>A0A1S3HNV1_LINAN</name>
<feature type="signal peptide" evidence="1">
    <location>
        <begin position="1"/>
        <end position="21"/>
    </location>
</feature>
<dbReference type="PANTHER" id="PTHR18945">
    <property type="entry name" value="NEUROTRANSMITTER GATED ION CHANNEL"/>
    <property type="match status" value="1"/>
</dbReference>
<keyword evidence="1" id="KW-0732">Signal</keyword>
<reference evidence="4" key="1">
    <citation type="submission" date="2025-08" db="UniProtKB">
        <authorList>
            <consortium name="RefSeq"/>
        </authorList>
    </citation>
    <scope>IDENTIFICATION</scope>
    <source>
        <tissue evidence="4">Gonads</tissue>
    </source>
</reference>
<dbReference type="CDD" id="cd18989">
    <property type="entry name" value="LGIC_ECD_cation"/>
    <property type="match status" value="1"/>
</dbReference>
<accession>A0A1S3HNV1</accession>
<dbReference type="GO" id="GO:0016020">
    <property type="term" value="C:membrane"/>
    <property type="evidence" value="ECO:0007669"/>
    <property type="project" value="InterPro"/>
</dbReference>
<dbReference type="Pfam" id="PF02931">
    <property type="entry name" value="Neur_chan_LBD"/>
    <property type="match status" value="1"/>
</dbReference>
<dbReference type="Proteomes" id="UP000085678">
    <property type="component" value="Unplaced"/>
</dbReference>
<dbReference type="RefSeq" id="XP_013387732.1">
    <property type="nucleotide sequence ID" value="XM_013532278.1"/>
</dbReference>
<dbReference type="InterPro" id="IPR036734">
    <property type="entry name" value="Neur_chan_lig-bd_sf"/>
</dbReference>
<evidence type="ECO:0000313" key="4">
    <source>
        <dbReference type="RefSeq" id="XP_013387732.1"/>
    </source>
</evidence>
<dbReference type="OrthoDB" id="5975154at2759"/>
<protein>
    <submittedName>
        <fullName evidence="4">Acetylcholine receptor subunit gamma-like</fullName>
    </submittedName>
</protein>
<dbReference type="GeneID" id="106156850"/>
<evidence type="ECO:0000313" key="3">
    <source>
        <dbReference type="Proteomes" id="UP000085678"/>
    </source>
</evidence>
<dbReference type="InParanoid" id="A0A1S3HNV1"/>
<proteinExistence type="predicted"/>
<evidence type="ECO:0000259" key="2">
    <source>
        <dbReference type="Pfam" id="PF02931"/>
    </source>
</evidence>
<dbReference type="InterPro" id="IPR006202">
    <property type="entry name" value="Neur_chan_lig-bd"/>
</dbReference>
<dbReference type="Gene3D" id="2.70.170.10">
    <property type="entry name" value="Neurotransmitter-gated ion-channel ligand-binding domain"/>
    <property type="match status" value="1"/>
</dbReference>